<reference evidence="2" key="1">
    <citation type="submission" date="2022-11" db="UniProtKB">
        <authorList>
            <consortium name="WormBaseParasite"/>
        </authorList>
    </citation>
    <scope>IDENTIFICATION</scope>
</reference>
<evidence type="ECO:0000313" key="2">
    <source>
        <dbReference type="WBParaSite" id="jg24712.1"/>
    </source>
</evidence>
<dbReference type="WBParaSite" id="jg24712.1">
    <property type="protein sequence ID" value="jg24712.1"/>
    <property type="gene ID" value="jg24712"/>
</dbReference>
<proteinExistence type="predicted"/>
<organism evidence="1 2">
    <name type="scientific">Ditylenchus dipsaci</name>
    <dbReference type="NCBI Taxonomy" id="166011"/>
    <lineage>
        <taxon>Eukaryota</taxon>
        <taxon>Metazoa</taxon>
        <taxon>Ecdysozoa</taxon>
        <taxon>Nematoda</taxon>
        <taxon>Chromadorea</taxon>
        <taxon>Rhabditida</taxon>
        <taxon>Tylenchina</taxon>
        <taxon>Tylenchomorpha</taxon>
        <taxon>Sphaerularioidea</taxon>
        <taxon>Anguinidae</taxon>
        <taxon>Anguininae</taxon>
        <taxon>Ditylenchus</taxon>
    </lineage>
</organism>
<name>A0A915DZ36_9BILA</name>
<keyword evidence="1" id="KW-1185">Reference proteome</keyword>
<sequence>MCNYFYGIEYNYNYRLRVANECFDKTTPQRPVTKYVFNETVMSFRPVIITVLLHASKYYYENIAETLSTYLPPSTEFHSMSFVLSAMVEKTASDKKSSRYFQLPEWLLQMPIKASPRGSLVLWLSYSQSEIDRCLFWASSSGQSSLYSTSRISSQLTIFHTSTQELLFSKPSADPLRRHHQQTHWKLTLENLKNYCDVLRLLRPQLVSELLNREGTTTTKIPISPDSAISSLETSLRFSQQTNSPCTPTKSSNTYIFSVPLEHKPLSHLY</sequence>
<protein>
    <submittedName>
        <fullName evidence="2">Uncharacterized protein</fullName>
    </submittedName>
</protein>
<evidence type="ECO:0000313" key="1">
    <source>
        <dbReference type="Proteomes" id="UP000887574"/>
    </source>
</evidence>
<dbReference type="AlphaFoldDB" id="A0A915DZ36"/>
<dbReference type="Proteomes" id="UP000887574">
    <property type="component" value="Unplaced"/>
</dbReference>
<accession>A0A915DZ36</accession>